<dbReference type="AlphaFoldDB" id="A0A075GAF8"/>
<keyword evidence="8 14" id="KW-0456">Lyase</keyword>
<dbReference type="GO" id="GO:0005829">
    <property type="term" value="C:cytosol"/>
    <property type="evidence" value="ECO:0007669"/>
    <property type="project" value="TreeGrafter"/>
</dbReference>
<evidence type="ECO:0000256" key="13">
    <source>
        <dbReference type="NCBIfam" id="TIGR00928"/>
    </source>
</evidence>
<dbReference type="PROSITE" id="PS00163">
    <property type="entry name" value="FUMARATE_LYASES"/>
    <property type="match status" value="1"/>
</dbReference>
<comment type="similarity">
    <text evidence="3 14">Belongs to the lyase 1 family. Adenylosuccinate lyase subfamily.</text>
</comment>
<dbReference type="GO" id="GO:0070626">
    <property type="term" value="F:(S)-2-(5-amino-1-(5-phospho-D-ribosyl)imidazole-4-carboxamido) succinate lyase (fumarate-forming) activity"/>
    <property type="evidence" value="ECO:0007669"/>
    <property type="project" value="TreeGrafter"/>
</dbReference>
<evidence type="ECO:0000256" key="11">
    <source>
        <dbReference type="ARBA" id="ARBA00030717"/>
    </source>
</evidence>
<dbReference type="EC" id="4.3.2.2" evidence="5 13"/>
<dbReference type="Pfam" id="PF00206">
    <property type="entry name" value="Lyase_1"/>
    <property type="match status" value="1"/>
</dbReference>
<comment type="catalytic activity">
    <reaction evidence="9">
        <text>(2S)-2-[5-amino-1-(5-phospho-beta-D-ribosyl)imidazole-4-carboxamido]succinate = 5-amino-1-(5-phospho-beta-D-ribosyl)imidazole-4-carboxamide + fumarate</text>
        <dbReference type="Rhea" id="RHEA:23920"/>
        <dbReference type="ChEBI" id="CHEBI:29806"/>
        <dbReference type="ChEBI" id="CHEBI:58443"/>
        <dbReference type="ChEBI" id="CHEBI:58475"/>
        <dbReference type="EC" id="4.3.2.2"/>
    </reaction>
    <physiologicalReaction direction="left-to-right" evidence="9">
        <dbReference type="Rhea" id="RHEA:23921"/>
    </physiologicalReaction>
</comment>
<dbReference type="UniPathway" id="UPA00075">
    <property type="reaction ID" value="UER00336"/>
</dbReference>
<dbReference type="PRINTS" id="PR00149">
    <property type="entry name" value="FUMRATELYASE"/>
</dbReference>
<dbReference type="GO" id="GO:0004018">
    <property type="term" value="F:N6-(1,2-dicarboxyethyl)AMP AMP-lyase (fumarate-forming) activity"/>
    <property type="evidence" value="ECO:0007669"/>
    <property type="project" value="UniProtKB-UniRule"/>
</dbReference>
<dbReference type="InterPro" id="IPR004769">
    <property type="entry name" value="Pur_lyase"/>
</dbReference>
<dbReference type="Gene3D" id="1.20.200.10">
    <property type="entry name" value="Fumarase/aspartase (Central domain)"/>
    <property type="match status" value="1"/>
</dbReference>
<evidence type="ECO:0000256" key="9">
    <source>
        <dbReference type="ARBA" id="ARBA00024477"/>
    </source>
</evidence>
<keyword evidence="7 14" id="KW-0658">Purine biosynthesis</keyword>
<dbReference type="InterPro" id="IPR022761">
    <property type="entry name" value="Fumarate_lyase_N"/>
</dbReference>
<sequence length="450" mass="49239">MPLCPLDYRYGRDSVKEIWSDSGRHARQIEVERALIWAHRELGRVSQEDYDAVAAISNTSSVTIERVLEIEAETQHDIMALTKAMAEQAGDAGWCIHLGATSNDIVDSAVAIQIRDSITKQHEVLCQLITTMANLAERERDTVMLGRTHGQAAVPITFGLKVAVWVDEFRRHLLRLAEMAPRVCVGKFLGAVGTGAAQGENARELQALILTHLGLGVPMVTTQVVGRDRYIEWVSWMANVATSVEKVLQEVRNLQRTEIAEVAEAFDVEKQVGSSTMAHKRNPITAENACGLARIVRSMVMPTWENALLWHERDLANSSAERFTLSHSVVLLDDVLAKSDKVLSKLVVDEAKMLANIEANNGLVMAEKVMIALVDKGMPRDEAHEVLRSASMETLASGGQLEDICARTPAIAGLFDGEDLHGLFDPSSHLGVSGELVDETVALARQAIGS</sequence>
<dbReference type="SUPFAM" id="SSF48557">
    <property type="entry name" value="L-aspartase-like"/>
    <property type="match status" value="1"/>
</dbReference>
<protein>
    <recommendedName>
        <fullName evidence="6 13">Adenylosuccinate lyase</fullName>
        <shortName evidence="14">ASL</shortName>
        <ecNumber evidence="5 13">4.3.2.2</ecNumber>
    </recommendedName>
    <alternativeName>
        <fullName evidence="11 14">Adenylosuccinase</fullName>
    </alternativeName>
</protein>
<evidence type="ECO:0000256" key="8">
    <source>
        <dbReference type="ARBA" id="ARBA00023239"/>
    </source>
</evidence>
<dbReference type="NCBIfam" id="TIGR00928">
    <property type="entry name" value="purB"/>
    <property type="match status" value="1"/>
</dbReference>
<dbReference type="CDD" id="cd01360">
    <property type="entry name" value="Adenylsuccinate_lyase_1"/>
    <property type="match status" value="1"/>
</dbReference>
<evidence type="ECO:0000256" key="10">
    <source>
        <dbReference type="ARBA" id="ARBA00025012"/>
    </source>
</evidence>
<dbReference type="GO" id="GO:0044208">
    <property type="term" value="P:'de novo' AMP biosynthetic process"/>
    <property type="evidence" value="ECO:0007669"/>
    <property type="project" value="UniProtKB-UniPathway"/>
</dbReference>
<evidence type="ECO:0000313" key="16">
    <source>
        <dbReference type="EMBL" id="AIF01066.1"/>
    </source>
</evidence>
<dbReference type="GO" id="GO:0006189">
    <property type="term" value="P:'de novo' IMP biosynthetic process"/>
    <property type="evidence" value="ECO:0007669"/>
    <property type="project" value="UniProtKB-UniPathway"/>
</dbReference>
<dbReference type="PANTHER" id="PTHR43172">
    <property type="entry name" value="ADENYLOSUCCINATE LYASE"/>
    <property type="match status" value="1"/>
</dbReference>
<comment type="pathway">
    <text evidence="2 14">Purine metabolism; AMP biosynthesis via de novo pathway; AMP from IMP: step 2/2.</text>
</comment>
<evidence type="ECO:0000256" key="6">
    <source>
        <dbReference type="ARBA" id="ARBA00017058"/>
    </source>
</evidence>
<dbReference type="InterPro" id="IPR000362">
    <property type="entry name" value="Fumarate_lyase_fam"/>
</dbReference>
<accession>A0A075GAF8</accession>
<gene>
    <name evidence="16" type="primary">purB</name>
</gene>
<evidence type="ECO:0000256" key="1">
    <source>
        <dbReference type="ARBA" id="ARBA00004706"/>
    </source>
</evidence>
<evidence type="ECO:0000256" key="7">
    <source>
        <dbReference type="ARBA" id="ARBA00022755"/>
    </source>
</evidence>
<dbReference type="SMART" id="SM00998">
    <property type="entry name" value="ADSL_C"/>
    <property type="match status" value="1"/>
</dbReference>
<dbReference type="PRINTS" id="PR00145">
    <property type="entry name" value="ARGSUCLYASE"/>
</dbReference>
<comment type="catalytic activity">
    <reaction evidence="12">
        <text>N(6)-(1,2-dicarboxyethyl)-AMP = fumarate + AMP</text>
        <dbReference type="Rhea" id="RHEA:16853"/>
        <dbReference type="ChEBI" id="CHEBI:29806"/>
        <dbReference type="ChEBI" id="CHEBI:57567"/>
        <dbReference type="ChEBI" id="CHEBI:456215"/>
        <dbReference type="EC" id="4.3.2.2"/>
    </reaction>
    <physiologicalReaction direction="left-to-right" evidence="12">
        <dbReference type="Rhea" id="RHEA:16854"/>
    </physiologicalReaction>
</comment>
<evidence type="ECO:0000256" key="4">
    <source>
        <dbReference type="ARBA" id="ARBA00011668"/>
    </source>
</evidence>
<comment type="function">
    <text evidence="10">Catalyzes two reactions in de novo purine nucleotide biosynthesis. Catalyzes the breakdown of 5-aminoimidazole- (N-succinylocarboxamide) ribotide (SAICAR or 2-[5-amino-1-(5-phospho-beta-D-ribosyl)imidazole-4-carboxamido]succinate) to 5-aminoimidazole-4-carboxamide ribotide (AICAR or 5-amino-1-(5-phospho-beta-D-ribosyl)imidazole-4-carboxamide) and fumarate, and of adenylosuccinate (ADS or N(6)-(1,2-dicarboxyethyl)-AMP) to adenosine monophosphate (AMP) and fumarate.</text>
</comment>
<feature type="domain" description="Adenylosuccinate lyase C-terminal" evidence="15">
    <location>
        <begin position="361"/>
        <end position="441"/>
    </location>
</feature>
<dbReference type="InterPro" id="IPR008948">
    <property type="entry name" value="L-Aspartase-like"/>
</dbReference>
<dbReference type="EMBL" id="KF900611">
    <property type="protein sequence ID" value="AIF01066.1"/>
    <property type="molecule type" value="Genomic_DNA"/>
</dbReference>
<dbReference type="UniPathway" id="UPA00074">
    <property type="reaction ID" value="UER00132"/>
</dbReference>
<dbReference type="Pfam" id="PF10397">
    <property type="entry name" value="ADSL_C"/>
    <property type="match status" value="1"/>
</dbReference>
<evidence type="ECO:0000259" key="15">
    <source>
        <dbReference type="SMART" id="SM00998"/>
    </source>
</evidence>
<dbReference type="Gene3D" id="1.10.40.30">
    <property type="entry name" value="Fumarase/aspartase (C-terminal domain)"/>
    <property type="match status" value="1"/>
</dbReference>
<comment type="subunit">
    <text evidence="4">Homotetramer. Residues from neighboring subunits contribute catalytic and substrate-binding residues to each active site.</text>
</comment>
<evidence type="ECO:0000256" key="12">
    <source>
        <dbReference type="ARBA" id="ARBA00049115"/>
    </source>
</evidence>
<dbReference type="InterPro" id="IPR024083">
    <property type="entry name" value="Fumarase/histidase_N"/>
</dbReference>
<dbReference type="InterPro" id="IPR019468">
    <property type="entry name" value="AdenyloSucc_lyase_C"/>
</dbReference>
<dbReference type="Gene3D" id="1.10.275.10">
    <property type="entry name" value="Fumarase/aspartase (N-terminal domain)"/>
    <property type="match status" value="1"/>
</dbReference>
<evidence type="ECO:0000256" key="14">
    <source>
        <dbReference type="RuleBase" id="RU361172"/>
    </source>
</evidence>
<evidence type="ECO:0000256" key="5">
    <source>
        <dbReference type="ARBA" id="ARBA00012339"/>
    </source>
</evidence>
<dbReference type="InterPro" id="IPR020557">
    <property type="entry name" value="Fumarate_lyase_CS"/>
</dbReference>
<name>A0A075GAF8_9EURY</name>
<evidence type="ECO:0000256" key="2">
    <source>
        <dbReference type="ARBA" id="ARBA00004734"/>
    </source>
</evidence>
<reference evidence="16" key="1">
    <citation type="journal article" date="2014" name="Genome Biol. Evol.">
        <title>Pangenome evidence for extensive interdomain horizontal transfer affecting lineage core and shell genes in uncultured planktonic thaumarchaeota and euryarchaeota.</title>
        <authorList>
            <person name="Deschamps P."/>
            <person name="Zivanovic Y."/>
            <person name="Moreira D."/>
            <person name="Rodriguez-Valera F."/>
            <person name="Lopez-Garcia P."/>
        </authorList>
    </citation>
    <scope>NUCLEOTIDE SEQUENCE</scope>
</reference>
<proteinExistence type="inferred from homology"/>
<dbReference type="PANTHER" id="PTHR43172:SF1">
    <property type="entry name" value="ADENYLOSUCCINATE LYASE"/>
    <property type="match status" value="1"/>
</dbReference>
<comment type="pathway">
    <text evidence="1 14">Purine metabolism; IMP biosynthesis via de novo pathway; 5-amino-1-(5-phospho-D-ribosyl)imidazole-4-carboxamide from 5-amino-1-(5-phospho-D-ribosyl)imidazole-4-carboxylate: step 2/2.</text>
</comment>
<evidence type="ECO:0000256" key="3">
    <source>
        <dbReference type="ARBA" id="ARBA00008273"/>
    </source>
</evidence>
<organism evidence="16">
    <name type="scientific">uncultured marine group II/III euryarchaeote KM3_141_C05</name>
    <dbReference type="NCBI Taxonomy" id="1457876"/>
    <lineage>
        <taxon>Archaea</taxon>
        <taxon>Methanobacteriati</taxon>
        <taxon>Methanobacteriota</taxon>
        <taxon>environmental samples</taxon>
    </lineage>
</organism>